<dbReference type="EMBL" id="LOHZ01000030">
    <property type="protein sequence ID" value="KYO66157.1"/>
    <property type="molecule type" value="Genomic_DNA"/>
</dbReference>
<dbReference type="OrthoDB" id="1726754at2"/>
<proteinExistence type="predicted"/>
<keyword evidence="3" id="KW-1185">Reference proteome</keyword>
<gene>
    <name evidence="2" type="ORF">ATZ99_13490</name>
</gene>
<accession>A0A161QB79</accession>
<dbReference type="AlphaFoldDB" id="A0A161QB79"/>
<reference evidence="2 3" key="1">
    <citation type="submission" date="2015-12" db="EMBL/GenBank/DDBJ databases">
        <title>Draft genome of Thermovenabulum gondwanense isolated from a red thermophilic microbial mat colonisisng an outflow channel of a bore well.</title>
        <authorList>
            <person name="Patel B.K."/>
        </authorList>
    </citation>
    <scope>NUCLEOTIDE SEQUENCE [LARGE SCALE GENOMIC DNA]</scope>
    <source>
        <strain evidence="2 3">R270</strain>
    </source>
</reference>
<evidence type="ECO:0000313" key="2">
    <source>
        <dbReference type="EMBL" id="KYO66157.1"/>
    </source>
</evidence>
<organism evidence="2 3">
    <name type="scientific">Thermovenabulum gondwanense</name>
    <dbReference type="NCBI Taxonomy" id="520767"/>
    <lineage>
        <taxon>Bacteria</taxon>
        <taxon>Bacillati</taxon>
        <taxon>Bacillota</taxon>
        <taxon>Clostridia</taxon>
        <taxon>Thermosediminibacterales</taxon>
        <taxon>Thermosediminibacteraceae</taxon>
        <taxon>Thermovenabulum</taxon>
    </lineage>
</organism>
<dbReference type="Proteomes" id="UP000075737">
    <property type="component" value="Unassembled WGS sequence"/>
</dbReference>
<dbReference type="STRING" id="520767.ATZ99_13490"/>
<comment type="caution">
    <text evidence="2">The sequence shown here is derived from an EMBL/GenBank/DDBJ whole genome shotgun (WGS) entry which is preliminary data.</text>
</comment>
<feature type="signal peptide" evidence="1">
    <location>
        <begin position="1"/>
        <end position="24"/>
    </location>
</feature>
<dbReference type="RefSeq" id="WP_068748469.1">
    <property type="nucleotide sequence ID" value="NZ_LOHZ01000030.1"/>
</dbReference>
<feature type="chain" id="PRO_5007825773" evidence="1">
    <location>
        <begin position="25"/>
        <end position="129"/>
    </location>
</feature>
<dbReference type="InterPro" id="IPR013783">
    <property type="entry name" value="Ig-like_fold"/>
</dbReference>
<protein>
    <submittedName>
        <fullName evidence="2">Uncharacterized protein</fullName>
    </submittedName>
</protein>
<dbReference type="Gene3D" id="2.60.40.10">
    <property type="entry name" value="Immunoglobulins"/>
    <property type="match status" value="1"/>
</dbReference>
<name>A0A161QB79_9FIRM</name>
<sequence length="129" mass="14264">MKRIGIALILVLMMLFLFTTLASAEENFIIFKPEKDSTSEKVLPISGQTEPDSVIVVFLNGEKKDEITVGASGIFATQLELTEGVNRISFKVTFPSGITKTFTKKILLINEDQMSTSILQLIKAILILK</sequence>
<evidence type="ECO:0000256" key="1">
    <source>
        <dbReference type="SAM" id="SignalP"/>
    </source>
</evidence>
<evidence type="ECO:0000313" key="3">
    <source>
        <dbReference type="Proteomes" id="UP000075737"/>
    </source>
</evidence>
<keyword evidence="1" id="KW-0732">Signal</keyword>